<keyword evidence="1" id="KW-0812">Transmembrane</keyword>
<evidence type="ECO:0000256" key="1">
    <source>
        <dbReference type="SAM" id="Phobius"/>
    </source>
</evidence>
<evidence type="ECO:0000313" key="3">
    <source>
        <dbReference type="Proteomes" id="UP001201873"/>
    </source>
</evidence>
<sequence>MPLAAGYLLAEEALDPDSAAPERGTLWTITLVAVVGALVHFALASAAVAICHRAYTRRWWSLHSGSRRSRNDHAENRPTACGWNLTCCGT</sequence>
<feature type="transmembrane region" description="Helical" evidence="1">
    <location>
        <begin position="26"/>
        <end position="51"/>
    </location>
</feature>
<dbReference type="RefSeq" id="WP_248811147.1">
    <property type="nucleotide sequence ID" value="NZ_JALKFT010000059.1"/>
</dbReference>
<reference evidence="2 3" key="1">
    <citation type="submission" date="2022-04" db="EMBL/GenBank/DDBJ databases">
        <title>Genome diversity in the genus Frankia.</title>
        <authorList>
            <person name="Carlos-Shanley C."/>
            <person name="Hahn D."/>
        </authorList>
    </citation>
    <scope>NUCLEOTIDE SEQUENCE [LARGE SCALE GENOMIC DNA]</scope>
    <source>
        <strain evidence="2 3">Ag45/Mut15</strain>
    </source>
</reference>
<evidence type="ECO:0000313" key="2">
    <source>
        <dbReference type="EMBL" id="MCK9879013.1"/>
    </source>
</evidence>
<proteinExistence type="predicted"/>
<keyword evidence="3" id="KW-1185">Reference proteome</keyword>
<gene>
    <name evidence="2" type="ORF">MXD59_25195</name>
</gene>
<organism evidence="2 3">
    <name type="scientific">Frankia umida</name>
    <dbReference type="NCBI Taxonomy" id="573489"/>
    <lineage>
        <taxon>Bacteria</taxon>
        <taxon>Bacillati</taxon>
        <taxon>Actinomycetota</taxon>
        <taxon>Actinomycetes</taxon>
        <taxon>Frankiales</taxon>
        <taxon>Frankiaceae</taxon>
        <taxon>Frankia</taxon>
    </lineage>
</organism>
<name>A0ABT0K5F6_9ACTN</name>
<accession>A0ABT0K5F6</accession>
<protein>
    <submittedName>
        <fullName evidence="2">Uncharacterized protein</fullName>
    </submittedName>
</protein>
<dbReference type="EMBL" id="JALKFT010000059">
    <property type="protein sequence ID" value="MCK9879013.1"/>
    <property type="molecule type" value="Genomic_DNA"/>
</dbReference>
<dbReference type="Proteomes" id="UP001201873">
    <property type="component" value="Unassembled WGS sequence"/>
</dbReference>
<comment type="caution">
    <text evidence="2">The sequence shown here is derived from an EMBL/GenBank/DDBJ whole genome shotgun (WGS) entry which is preliminary data.</text>
</comment>
<keyword evidence="1" id="KW-1133">Transmembrane helix</keyword>
<keyword evidence="1" id="KW-0472">Membrane</keyword>